<reference evidence="1 2" key="1">
    <citation type="submission" date="2023-08" db="EMBL/GenBank/DDBJ databases">
        <title>A Necator americanus chromosomal reference genome.</title>
        <authorList>
            <person name="Ilik V."/>
            <person name="Petrzelkova K.J."/>
            <person name="Pardy F."/>
            <person name="Fuh T."/>
            <person name="Niatou-Singa F.S."/>
            <person name="Gouil Q."/>
            <person name="Baker L."/>
            <person name="Ritchie M.E."/>
            <person name="Jex A.R."/>
            <person name="Gazzola D."/>
            <person name="Li H."/>
            <person name="Toshio Fujiwara R."/>
            <person name="Zhan B."/>
            <person name="Aroian R.V."/>
            <person name="Pafco B."/>
            <person name="Schwarz E.M."/>
        </authorList>
    </citation>
    <scope>NUCLEOTIDE SEQUENCE [LARGE SCALE GENOMIC DNA]</scope>
    <source>
        <strain evidence="1 2">Aroian</strain>
        <tissue evidence="1">Whole animal</tissue>
    </source>
</reference>
<comment type="caution">
    <text evidence="1">The sequence shown here is derived from an EMBL/GenBank/DDBJ whole genome shotgun (WGS) entry which is preliminary data.</text>
</comment>
<evidence type="ECO:0000313" key="1">
    <source>
        <dbReference type="EMBL" id="KAK6734562.1"/>
    </source>
</evidence>
<sequence>MQNEFPRVSIHVEIRARKKLRRGFLHEVHPGRCKGNANCSNAAEEFCLRICGDKIHVQFCMCRTSDFNQESVLGEVASSTATRLRKEPEKSLYSAKAVQEQDEEVFACPEHCQRSHCRGGNRAHLEGAL</sequence>
<organism evidence="1 2">
    <name type="scientific">Necator americanus</name>
    <name type="common">Human hookworm</name>
    <dbReference type="NCBI Taxonomy" id="51031"/>
    <lineage>
        <taxon>Eukaryota</taxon>
        <taxon>Metazoa</taxon>
        <taxon>Ecdysozoa</taxon>
        <taxon>Nematoda</taxon>
        <taxon>Chromadorea</taxon>
        <taxon>Rhabditida</taxon>
        <taxon>Rhabditina</taxon>
        <taxon>Rhabditomorpha</taxon>
        <taxon>Strongyloidea</taxon>
        <taxon>Ancylostomatidae</taxon>
        <taxon>Bunostominae</taxon>
        <taxon>Necator</taxon>
    </lineage>
</organism>
<name>A0ABR1CA10_NECAM</name>
<gene>
    <name evidence="1" type="primary">Necator_chrII.g5803</name>
    <name evidence="1" type="ORF">RB195_018010</name>
</gene>
<keyword evidence="2" id="KW-1185">Reference proteome</keyword>
<evidence type="ECO:0000313" key="2">
    <source>
        <dbReference type="Proteomes" id="UP001303046"/>
    </source>
</evidence>
<protein>
    <recommendedName>
        <fullName evidence="3">Phlebovirus glycoprotein G2 fusion domain-containing protein</fullName>
    </recommendedName>
</protein>
<dbReference type="EMBL" id="JAVFWL010000002">
    <property type="protein sequence ID" value="KAK6734562.1"/>
    <property type="molecule type" value="Genomic_DNA"/>
</dbReference>
<dbReference type="Proteomes" id="UP001303046">
    <property type="component" value="Unassembled WGS sequence"/>
</dbReference>
<proteinExistence type="predicted"/>
<evidence type="ECO:0008006" key="3">
    <source>
        <dbReference type="Google" id="ProtNLM"/>
    </source>
</evidence>
<accession>A0ABR1CA10</accession>